<protein>
    <submittedName>
        <fullName evidence="1">Uncharacterized protein</fullName>
    </submittedName>
</protein>
<dbReference type="Proteomes" id="UP000766486">
    <property type="component" value="Unassembled WGS sequence"/>
</dbReference>
<evidence type="ECO:0000313" key="1">
    <source>
        <dbReference type="EMBL" id="VUC28995.1"/>
    </source>
</evidence>
<proteinExistence type="predicted"/>
<accession>A0ABY6UG55</accession>
<comment type="caution">
    <text evidence="1">The sequence shown here is derived from an EMBL/GenBank/DDBJ whole genome shotgun (WGS) entry which is preliminary data.</text>
</comment>
<organism evidence="1 2">
    <name type="scientific">Bionectria ochroleuca</name>
    <name type="common">Gliocladium roseum</name>
    <dbReference type="NCBI Taxonomy" id="29856"/>
    <lineage>
        <taxon>Eukaryota</taxon>
        <taxon>Fungi</taxon>
        <taxon>Dikarya</taxon>
        <taxon>Ascomycota</taxon>
        <taxon>Pezizomycotina</taxon>
        <taxon>Sordariomycetes</taxon>
        <taxon>Hypocreomycetidae</taxon>
        <taxon>Hypocreales</taxon>
        <taxon>Bionectriaceae</taxon>
        <taxon>Clonostachys</taxon>
    </lineage>
</organism>
<name>A0ABY6UG55_BIOOC</name>
<evidence type="ECO:0000313" key="2">
    <source>
        <dbReference type="Proteomes" id="UP000766486"/>
    </source>
</evidence>
<dbReference type="EMBL" id="CABFNS010000795">
    <property type="protein sequence ID" value="VUC28995.1"/>
    <property type="molecule type" value="Genomic_DNA"/>
</dbReference>
<reference evidence="1 2" key="1">
    <citation type="submission" date="2019-06" db="EMBL/GenBank/DDBJ databases">
        <authorList>
            <person name="Broberg M."/>
        </authorList>
    </citation>
    <scope>NUCLEOTIDE SEQUENCE [LARGE SCALE GENOMIC DNA]</scope>
</reference>
<sequence>MQEYDDLFSKVGSFHFPDQKSLDKKTNEIHPQEIIVLSYDVKNRLGHWANTYDKSNMADRIREKINIDRTEFTAGVTKTVPRVVNW</sequence>
<gene>
    <name evidence="1" type="ORF">CLO192961_LOCUS248294</name>
</gene>
<keyword evidence="2" id="KW-1185">Reference proteome</keyword>